<proteinExistence type="predicted"/>
<dbReference type="Pfam" id="PF13489">
    <property type="entry name" value="Methyltransf_23"/>
    <property type="match status" value="1"/>
</dbReference>
<protein>
    <submittedName>
        <fullName evidence="1">Methyltransferase domain-containing protein</fullName>
    </submittedName>
</protein>
<keyword evidence="2" id="KW-1185">Reference proteome</keyword>
<sequence>MSSPPQGKALSANDYAARHDAELDFESVCLQARQEHNLRWLLAHRPARVLEVGCGPVLLSTAARAAGCEFTQWVTVEPATAWAAQATSAADEWPALAVVNDYIEQADAALARLCGAAPWADMVVISGVIHETAAPEALLQAALAPLKLGGLALISVPNAHSFHRLLAVEMGLAEAPEALSERNLRLGQPRVFRPQDLRELAETQGLITLALEGYLFKPFTHPQMAAVTSGWNARQIQGLIELGRRFPEQAAEMALLARKAPHR</sequence>
<evidence type="ECO:0000313" key="2">
    <source>
        <dbReference type="Proteomes" id="UP000672097"/>
    </source>
</evidence>
<dbReference type="SUPFAM" id="SSF53335">
    <property type="entry name" value="S-adenosyl-L-methionine-dependent methyltransferases"/>
    <property type="match status" value="1"/>
</dbReference>
<dbReference type="Gene3D" id="3.40.50.150">
    <property type="entry name" value="Vaccinia Virus protein VP39"/>
    <property type="match status" value="1"/>
</dbReference>
<keyword evidence="1" id="KW-0808">Transferase</keyword>
<dbReference type="EMBL" id="JAGQDG010000001">
    <property type="protein sequence ID" value="MBQ0933742.1"/>
    <property type="molecule type" value="Genomic_DNA"/>
</dbReference>
<comment type="caution">
    <text evidence="1">The sequence shown here is derived from an EMBL/GenBank/DDBJ whole genome shotgun (WGS) entry which is preliminary data.</text>
</comment>
<reference evidence="1 2" key="1">
    <citation type="submission" date="2021-04" db="EMBL/GenBank/DDBJ databases">
        <title>The genome sequence of type strain Ideonella paludis KCTC 32238.</title>
        <authorList>
            <person name="Liu Y."/>
        </authorList>
    </citation>
    <scope>NUCLEOTIDE SEQUENCE [LARGE SCALE GENOMIC DNA]</scope>
    <source>
        <strain evidence="1 2">KCTC 32238</strain>
    </source>
</reference>
<dbReference type="InterPro" id="IPR029063">
    <property type="entry name" value="SAM-dependent_MTases_sf"/>
</dbReference>
<gene>
    <name evidence="1" type="ORF">KAK11_00270</name>
</gene>
<dbReference type="GO" id="GO:0008168">
    <property type="term" value="F:methyltransferase activity"/>
    <property type="evidence" value="ECO:0007669"/>
    <property type="project" value="UniProtKB-KW"/>
</dbReference>
<keyword evidence="1" id="KW-0489">Methyltransferase</keyword>
<accession>A0ABS5DRG4</accession>
<organism evidence="1 2">
    <name type="scientific">Ideonella paludis</name>
    <dbReference type="NCBI Taxonomy" id="1233411"/>
    <lineage>
        <taxon>Bacteria</taxon>
        <taxon>Pseudomonadati</taxon>
        <taxon>Pseudomonadota</taxon>
        <taxon>Betaproteobacteria</taxon>
        <taxon>Burkholderiales</taxon>
        <taxon>Sphaerotilaceae</taxon>
        <taxon>Ideonella</taxon>
    </lineage>
</organism>
<name>A0ABS5DRG4_9BURK</name>
<dbReference type="Proteomes" id="UP000672097">
    <property type="component" value="Unassembled WGS sequence"/>
</dbReference>
<dbReference type="RefSeq" id="WP_210804998.1">
    <property type="nucleotide sequence ID" value="NZ_JAGQDG010000001.1"/>
</dbReference>
<dbReference type="GO" id="GO:0032259">
    <property type="term" value="P:methylation"/>
    <property type="evidence" value="ECO:0007669"/>
    <property type="project" value="UniProtKB-KW"/>
</dbReference>
<evidence type="ECO:0000313" key="1">
    <source>
        <dbReference type="EMBL" id="MBQ0933742.1"/>
    </source>
</evidence>